<feature type="region of interest" description="Disordered" evidence="1">
    <location>
        <begin position="136"/>
        <end position="188"/>
    </location>
</feature>
<protein>
    <submittedName>
        <fullName evidence="2">Uncharacterized protein</fullName>
    </submittedName>
</protein>
<reference evidence="2" key="1">
    <citation type="submission" date="2016-10" db="EMBL/GenBank/DDBJ databases">
        <authorList>
            <person name="Varghese N."/>
            <person name="Submissions S."/>
        </authorList>
    </citation>
    <scope>NUCLEOTIDE SEQUENCE [LARGE SCALE GENOMIC DNA]</scope>
    <source>
        <strain evidence="2">YR281</strain>
    </source>
</reference>
<feature type="compositionally biased region" description="Basic and acidic residues" evidence="1">
    <location>
        <begin position="153"/>
        <end position="179"/>
    </location>
</feature>
<keyword evidence="3" id="KW-1185">Reference proteome</keyword>
<dbReference type="AlphaFoldDB" id="A0A7Z7BC08"/>
<evidence type="ECO:0000256" key="1">
    <source>
        <dbReference type="SAM" id="MobiDB-lite"/>
    </source>
</evidence>
<proteinExistence type="predicted"/>
<accession>A0A7Z7BC08</accession>
<evidence type="ECO:0000313" key="3">
    <source>
        <dbReference type="Proteomes" id="UP000198900"/>
    </source>
</evidence>
<dbReference type="Proteomes" id="UP000198900">
    <property type="component" value="Unassembled WGS sequence"/>
</dbReference>
<evidence type="ECO:0000313" key="2">
    <source>
        <dbReference type="EMBL" id="SDI65645.1"/>
    </source>
</evidence>
<dbReference type="EMBL" id="FNDI01000021">
    <property type="protein sequence ID" value="SDI65645.1"/>
    <property type="molecule type" value="Genomic_DNA"/>
</dbReference>
<gene>
    <name evidence="2" type="ORF">SAMN04487926_12173</name>
</gene>
<comment type="caution">
    <text evidence="2">The sequence shown here is derived from an EMBL/GenBank/DDBJ whole genome shotgun (WGS) entry which is preliminary data.</text>
</comment>
<organism evidence="2 3">
    <name type="scientific">Paraburkholderia steynii</name>
    <dbReference type="NCBI Taxonomy" id="1245441"/>
    <lineage>
        <taxon>Bacteria</taxon>
        <taxon>Pseudomonadati</taxon>
        <taxon>Pseudomonadota</taxon>
        <taxon>Betaproteobacteria</taxon>
        <taxon>Burkholderiales</taxon>
        <taxon>Burkholderiaceae</taxon>
        <taxon>Paraburkholderia</taxon>
    </lineage>
</organism>
<sequence>MLVIRYLTPEKTDVSRPATINDHPWALPPIPLENSFRICRNTARIAIGRVRRKTPRRPPAGAGVLSYWRIWCPAGSTAGGVKRETGKRLHIALATRASHAKHEAAWPVLSPQRSRGERNEGCSAQCVQGHCLQPAGGKANAMSRQPGYRPGARGRELHRHSLEPRETDTSAHARHRLEQPSRVTRNIA</sequence>
<name>A0A7Z7BC08_9BURK</name>